<accession>A0ABD2NPT3</accession>
<keyword evidence="2" id="KW-1185">Reference proteome</keyword>
<comment type="caution">
    <text evidence="1">The sequence shown here is derived from an EMBL/GenBank/DDBJ whole genome shotgun (WGS) entry which is preliminary data.</text>
</comment>
<dbReference type="Proteomes" id="UP001516400">
    <property type="component" value="Unassembled WGS sequence"/>
</dbReference>
<organism evidence="1 2">
    <name type="scientific">Cryptolaemus montrouzieri</name>
    <dbReference type="NCBI Taxonomy" id="559131"/>
    <lineage>
        <taxon>Eukaryota</taxon>
        <taxon>Metazoa</taxon>
        <taxon>Ecdysozoa</taxon>
        <taxon>Arthropoda</taxon>
        <taxon>Hexapoda</taxon>
        <taxon>Insecta</taxon>
        <taxon>Pterygota</taxon>
        <taxon>Neoptera</taxon>
        <taxon>Endopterygota</taxon>
        <taxon>Coleoptera</taxon>
        <taxon>Polyphaga</taxon>
        <taxon>Cucujiformia</taxon>
        <taxon>Coccinelloidea</taxon>
        <taxon>Coccinellidae</taxon>
        <taxon>Scymninae</taxon>
        <taxon>Scymnini</taxon>
        <taxon>Cryptolaemus</taxon>
    </lineage>
</organism>
<gene>
    <name evidence="1" type="ORF">HHI36_003981</name>
</gene>
<sequence>MIPIADQNNSKIHRIKRIIDCEALKAKVRTRSQTNSLIDSLNELVQESRRDIYCSNRMTRGLLNFIRRRDKLFKNSRNCPQNEYNRQEYTEYRALTNKLINISEKLYYENDIEKIGRLLIAW</sequence>
<dbReference type="EMBL" id="JABFTP020000144">
    <property type="protein sequence ID" value="KAL3280746.1"/>
    <property type="molecule type" value="Genomic_DNA"/>
</dbReference>
<dbReference type="AlphaFoldDB" id="A0ABD2NPT3"/>
<evidence type="ECO:0000313" key="1">
    <source>
        <dbReference type="EMBL" id="KAL3280746.1"/>
    </source>
</evidence>
<protein>
    <submittedName>
        <fullName evidence="1">Uncharacterized protein</fullName>
    </submittedName>
</protein>
<name>A0ABD2NPT3_9CUCU</name>
<proteinExistence type="predicted"/>
<reference evidence="1 2" key="1">
    <citation type="journal article" date="2021" name="BMC Biol.">
        <title>Horizontally acquired antibacterial genes associated with adaptive radiation of ladybird beetles.</title>
        <authorList>
            <person name="Li H.S."/>
            <person name="Tang X.F."/>
            <person name="Huang Y.H."/>
            <person name="Xu Z.Y."/>
            <person name="Chen M.L."/>
            <person name="Du X.Y."/>
            <person name="Qiu B.Y."/>
            <person name="Chen P.T."/>
            <person name="Zhang W."/>
            <person name="Slipinski A."/>
            <person name="Escalona H.E."/>
            <person name="Waterhouse R.M."/>
            <person name="Zwick A."/>
            <person name="Pang H."/>
        </authorList>
    </citation>
    <scope>NUCLEOTIDE SEQUENCE [LARGE SCALE GENOMIC DNA]</scope>
    <source>
        <strain evidence="1">SYSU2018</strain>
    </source>
</reference>
<evidence type="ECO:0000313" key="2">
    <source>
        <dbReference type="Proteomes" id="UP001516400"/>
    </source>
</evidence>